<sequence>MGSNSYSSSKPPTVIREVWPHNLEFEFELIHTIVDRYPLISMDMEFPDVIFRPPLEDHRRWHLSDLYEELQAGNGGEERASSRGVESWSREASREESSSDEASSTSLLCSPRRAYAQSGLVGQLVACGIEGHRLAWNMCAQSGINPANLPWACTRDASSAVILHLLKPYN</sequence>
<feature type="region of interest" description="Disordered" evidence="1">
    <location>
        <begin position="72"/>
        <end position="105"/>
    </location>
</feature>
<dbReference type="GO" id="GO:0003676">
    <property type="term" value="F:nucleic acid binding"/>
    <property type="evidence" value="ECO:0007669"/>
    <property type="project" value="InterPro"/>
</dbReference>
<dbReference type="PANTHER" id="PTHR10797">
    <property type="entry name" value="CCR4-NOT TRANSCRIPTION COMPLEX SUBUNIT"/>
    <property type="match status" value="1"/>
</dbReference>
<keyword evidence="3" id="KW-1185">Reference proteome</keyword>
<organism evidence="2 3">
    <name type="scientific">Punica granatum</name>
    <name type="common">Pomegranate</name>
    <dbReference type="NCBI Taxonomy" id="22663"/>
    <lineage>
        <taxon>Eukaryota</taxon>
        <taxon>Viridiplantae</taxon>
        <taxon>Streptophyta</taxon>
        <taxon>Embryophyta</taxon>
        <taxon>Tracheophyta</taxon>
        <taxon>Spermatophyta</taxon>
        <taxon>Magnoliopsida</taxon>
        <taxon>eudicotyledons</taxon>
        <taxon>Gunneridae</taxon>
        <taxon>Pentapetalae</taxon>
        <taxon>rosids</taxon>
        <taxon>malvids</taxon>
        <taxon>Myrtales</taxon>
        <taxon>Lythraceae</taxon>
        <taxon>Punica</taxon>
    </lineage>
</organism>
<dbReference type="SUPFAM" id="SSF53098">
    <property type="entry name" value="Ribonuclease H-like"/>
    <property type="match status" value="1"/>
</dbReference>
<dbReference type="InterPro" id="IPR012337">
    <property type="entry name" value="RNaseH-like_sf"/>
</dbReference>
<accession>A0A2I0L3D9</accession>
<dbReference type="InterPro" id="IPR036397">
    <property type="entry name" value="RNaseH_sf"/>
</dbReference>
<dbReference type="GO" id="GO:0004535">
    <property type="term" value="F:poly(A)-specific ribonuclease activity"/>
    <property type="evidence" value="ECO:0007669"/>
    <property type="project" value="InterPro"/>
</dbReference>
<dbReference type="AlphaFoldDB" id="A0A2I0L3D9"/>
<dbReference type="STRING" id="22663.A0A2I0L3D9"/>
<dbReference type="GO" id="GO:0030014">
    <property type="term" value="C:CCR4-NOT complex"/>
    <property type="evidence" value="ECO:0007669"/>
    <property type="project" value="InterPro"/>
</dbReference>
<dbReference type="Gene3D" id="3.30.420.10">
    <property type="entry name" value="Ribonuclease H-like superfamily/Ribonuclease H"/>
    <property type="match status" value="1"/>
</dbReference>
<comment type="caution">
    <text evidence="2">The sequence shown here is derived from an EMBL/GenBank/DDBJ whole genome shotgun (WGS) entry which is preliminary data.</text>
</comment>
<evidence type="ECO:0000313" key="2">
    <source>
        <dbReference type="EMBL" id="PKI75221.1"/>
    </source>
</evidence>
<feature type="compositionally biased region" description="Basic and acidic residues" evidence="1">
    <location>
        <begin position="88"/>
        <end position="97"/>
    </location>
</feature>
<gene>
    <name evidence="2" type="ORF">CRG98_004372</name>
</gene>
<reference evidence="2 3" key="1">
    <citation type="submission" date="2017-11" db="EMBL/GenBank/DDBJ databases">
        <title>De-novo sequencing of pomegranate (Punica granatum L.) genome.</title>
        <authorList>
            <person name="Akparov Z."/>
            <person name="Amiraslanov A."/>
            <person name="Hajiyeva S."/>
            <person name="Abbasov M."/>
            <person name="Kaur K."/>
            <person name="Hamwieh A."/>
            <person name="Solovyev V."/>
            <person name="Salamov A."/>
            <person name="Braich B."/>
            <person name="Kosarev P."/>
            <person name="Mahmoud A."/>
            <person name="Hajiyev E."/>
            <person name="Babayeva S."/>
            <person name="Izzatullayeva V."/>
            <person name="Mammadov A."/>
            <person name="Mammadov A."/>
            <person name="Sharifova S."/>
            <person name="Ojaghi J."/>
            <person name="Eynullazada K."/>
            <person name="Bayramov B."/>
            <person name="Abdulazimova A."/>
            <person name="Shahmuradov I."/>
        </authorList>
    </citation>
    <scope>NUCLEOTIDE SEQUENCE [LARGE SCALE GENOMIC DNA]</scope>
    <source>
        <strain evidence="3">cv. AG2017</strain>
        <tissue evidence="2">Leaf</tissue>
    </source>
</reference>
<dbReference type="Proteomes" id="UP000233551">
    <property type="component" value="Unassembled WGS sequence"/>
</dbReference>
<dbReference type="EMBL" id="PGOL01000181">
    <property type="protein sequence ID" value="PKI75221.1"/>
    <property type="molecule type" value="Genomic_DNA"/>
</dbReference>
<evidence type="ECO:0000256" key="1">
    <source>
        <dbReference type="SAM" id="MobiDB-lite"/>
    </source>
</evidence>
<evidence type="ECO:0000313" key="3">
    <source>
        <dbReference type="Proteomes" id="UP000233551"/>
    </source>
</evidence>
<dbReference type="InterPro" id="IPR039637">
    <property type="entry name" value="CNOT7/CNOT8/Pop2"/>
</dbReference>
<name>A0A2I0L3D9_PUNGR</name>
<proteinExistence type="predicted"/>
<protein>
    <submittedName>
        <fullName evidence="2">Uncharacterized protein</fullName>
    </submittedName>
</protein>